<dbReference type="Gene3D" id="3.40.50.1820">
    <property type="entry name" value="alpha/beta hydrolase"/>
    <property type="match status" value="1"/>
</dbReference>
<evidence type="ECO:0000313" key="5">
    <source>
        <dbReference type="EMBL" id="KAJ5414291.1"/>
    </source>
</evidence>
<keyword evidence="6" id="KW-1185">Reference proteome</keyword>
<comment type="similarity">
    <text evidence="1 3">Belongs to the type-B carboxylesterase/lipase family.</text>
</comment>
<reference evidence="5" key="1">
    <citation type="submission" date="2022-12" db="EMBL/GenBank/DDBJ databases">
        <authorList>
            <person name="Petersen C."/>
        </authorList>
    </citation>
    <scope>NUCLEOTIDE SEQUENCE</scope>
    <source>
        <strain evidence="5">IBT 29677</strain>
    </source>
</reference>
<dbReference type="PANTHER" id="PTHR11559">
    <property type="entry name" value="CARBOXYLESTERASE"/>
    <property type="match status" value="1"/>
</dbReference>
<reference evidence="5" key="2">
    <citation type="journal article" date="2023" name="IMA Fungus">
        <title>Comparative genomic study of the Penicillium genus elucidates a diverse pangenome and 15 lateral gene transfer events.</title>
        <authorList>
            <person name="Petersen C."/>
            <person name="Sorensen T."/>
            <person name="Nielsen M.R."/>
            <person name="Sondergaard T.E."/>
            <person name="Sorensen J.L."/>
            <person name="Fitzpatrick D.A."/>
            <person name="Frisvad J.C."/>
            <person name="Nielsen K.L."/>
        </authorList>
    </citation>
    <scope>NUCLEOTIDE SEQUENCE</scope>
    <source>
        <strain evidence="5">IBT 29677</strain>
    </source>
</reference>
<dbReference type="GO" id="GO:0017000">
    <property type="term" value="P:antibiotic biosynthetic process"/>
    <property type="evidence" value="ECO:0007669"/>
    <property type="project" value="UniProtKB-ARBA"/>
</dbReference>
<dbReference type="InterPro" id="IPR029058">
    <property type="entry name" value="AB_hydrolase_fold"/>
</dbReference>
<dbReference type="RefSeq" id="XP_056494137.1">
    <property type="nucleotide sequence ID" value="XM_056625555.1"/>
</dbReference>
<dbReference type="SUPFAM" id="SSF53474">
    <property type="entry name" value="alpha/beta-Hydrolases"/>
    <property type="match status" value="1"/>
</dbReference>
<feature type="domain" description="Carboxylesterase type B" evidence="4">
    <location>
        <begin position="23"/>
        <end position="519"/>
    </location>
</feature>
<comment type="caution">
    <text evidence="5">The sequence shown here is derived from an EMBL/GenBank/DDBJ whole genome shotgun (WGS) entry which is preliminary data.</text>
</comment>
<dbReference type="Pfam" id="PF00135">
    <property type="entry name" value="COesterase"/>
    <property type="match status" value="1"/>
</dbReference>
<sequence>MKTRKERLHWLQISTAKASNTRPSVKLPQGEFLGIQMEDGFPHPLDAFLGIPYAMPATGENCFKPAQKIEESRGIIDGSKYGHAAPGKALLSGGPNLEQSEDCLTANIFLPTRFNGLLPVAIYLHGSAFNRGSAAMHDTASMIAWSGKPFIGVSSGYRIGALGFLPSKVSKDEGILNLGLRDQVLLFEWVRDNIGRFGGDPGNVTLMGLSAGAHSIGHHMLNHDHRKLHLFHRAIMESGSPTSRAVRPYDAKIHEEQFQDFLRELKCPEDLDETEIFSYLRSLASSDIIEAQTTVFDKYNPSLRWSFQPVIDGDIIALKPLEAWHSQSWNRIPIMTGFNTNEANAYVNKQMSEPSEFCTFWQNLLPNLSASELDTVEQLYPDPKIDPRSPYKETGEGLGAQFRRIEAAYGHYAYVAPVRQTAHLASSQGGLVCLYHWALPRTILGASHADNMYYETYNNDVREISESQNELLGTLHAYLTSFITTGDPNTVRGRYPHRPEWSPFEPTEKKIMLFGKDNQELIGGEVAPPAKIVVDDWARKETEFWWSKTDLSEQA</sequence>
<dbReference type="EC" id="3.1.1.-" evidence="3"/>
<proteinExistence type="inferred from homology"/>
<evidence type="ECO:0000256" key="2">
    <source>
        <dbReference type="ARBA" id="ARBA00022801"/>
    </source>
</evidence>
<evidence type="ECO:0000256" key="1">
    <source>
        <dbReference type="ARBA" id="ARBA00005964"/>
    </source>
</evidence>
<evidence type="ECO:0000256" key="3">
    <source>
        <dbReference type="RuleBase" id="RU361235"/>
    </source>
</evidence>
<dbReference type="InterPro" id="IPR002018">
    <property type="entry name" value="CarbesteraseB"/>
</dbReference>
<evidence type="ECO:0000259" key="4">
    <source>
        <dbReference type="Pfam" id="PF00135"/>
    </source>
</evidence>
<evidence type="ECO:0000313" key="6">
    <source>
        <dbReference type="Proteomes" id="UP001147747"/>
    </source>
</evidence>
<dbReference type="PROSITE" id="PS00122">
    <property type="entry name" value="CARBOXYLESTERASE_B_1"/>
    <property type="match status" value="1"/>
</dbReference>
<dbReference type="GO" id="GO:0016787">
    <property type="term" value="F:hydrolase activity"/>
    <property type="evidence" value="ECO:0007669"/>
    <property type="project" value="UniProtKB-KW"/>
</dbReference>
<dbReference type="InterPro" id="IPR050309">
    <property type="entry name" value="Type-B_Carboxylest/Lipase"/>
</dbReference>
<dbReference type="GO" id="GO:0072330">
    <property type="term" value="P:monocarboxylic acid biosynthetic process"/>
    <property type="evidence" value="ECO:0007669"/>
    <property type="project" value="UniProtKB-ARBA"/>
</dbReference>
<accession>A0A9W9WB71</accession>
<keyword evidence="2 3" id="KW-0378">Hydrolase</keyword>
<dbReference type="InterPro" id="IPR019826">
    <property type="entry name" value="Carboxylesterase_B_AS"/>
</dbReference>
<organism evidence="5 6">
    <name type="scientific">Penicillium cosmopolitanum</name>
    <dbReference type="NCBI Taxonomy" id="1131564"/>
    <lineage>
        <taxon>Eukaryota</taxon>
        <taxon>Fungi</taxon>
        <taxon>Dikarya</taxon>
        <taxon>Ascomycota</taxon>
        <taxon>Pezizomycotina</taxon>
        <taxon>Eurotiomycetes</taxon>
        <taxon>Eurotiomycetidae</taxon>
        <taxon>Eurotiales</taxon>
        <taxon>Aspergillaceae</taxon>
        <taxon>Penicillium</taxon>
    </lineage>
</organism>
<protein>
    <recommendedName>
        <fullName evidence="3">Carboxylic ester hydrolase</fullName>
        <ecNumber evidence="3">3.1.1.-</ecNumber>
    </recommendedName>
</protein>
<dbReference type="EMBL" id="JAPZBU010000003">
    <property type="protein sequence ID" value="KAJ5414291.1"/>
    <property type="molecule type" value="Genomic_DNA"/>
</dbReference>
<dbReference type="Proteomes" id="UP001147747">
    <property type="component" value="Unassembled WGS sequence"/>
</dbReference>
<dbReference type="FunFam" id="3.40.50.1820:FF:000263">
    <property type="entry name" value="Carboxylic ester hydrolase"/>
    <property type="match status" value="1"/>
</dbReference>
<name>A0A9W9WB71_9EURO</name>
<gene>
    <name evidence="5" type="ORF">N7509_000918</name>
</gene>
<dbReference type="AlphaFoldDB" id="A0A9W9WB71"/>
<dbReference type="OrthoDB" id="408631at2759"/>
<dbReference type="GeneID" id="81364535"/>